<evidence type="ECO:0000259" key="1">
    <source>
        <dbReference type="PROSITE" id="PS50994"/>
    </source>
</evidence>
<organism evidence="2 3">
    <name type="scientific">Lagenidium giganteum</name>
    <dbReference type="NCBI Taxonomy" id="4803"/>
    <lineage>
        <taxon>Eukaryota</taxon>
        <taxon>Sar</taxon>
        <taxon>Stramenopiles</taxon>
        <taxon>Oomycota</taxon>
        <taxon>Peronosporomycetes</taxon>
        <taxon>Pythiales</taxon>
        <taxon>Pythiaceae</taxon>
    </lineage>
</organism>
<dbReference type="EMBL" id="DAKRPA010000092">
    <property type="protein sequence ID" value="DAZ98988.1"/>
    <property type="molecule type" value="Genomic_DNA"/>
</dbReference>
<sequence>MFTDQGGEFLNAEAQTFYEDDGLQLLIPNGYAPQENGMVERGNGLLMEKVRTLLAMTHLPMACGVMHCSMLWGQRTSQPLVC</sequence>
<dbReference type="GO" id="GO:0003676">
    <property type="term" value="F:nucleic acid binding"/>
    <property type="evidence" value="ECO:0007669"/>
    <property type="project" value="InterPro"/>
</dbReference>
<protein>
    <recommendedName>
        <fullName evidence="1">Integrase catalytic domain-containing protein</fullName>
    </recommendedName>
</protein>
<reference evidence="2" key="2">
    <citation type="journal article" date="2023" name="Microbiol Resour">
        <title>Decontamination and Annotation of the Draft Genome Sequence of the Oomycete Lagenidium giganteum ARSEF 373.</title>
        <authorList>
            <person name="Morgan W.R."/>
            <person name="Tartar A."/>
        </authorList>
    </citation>
    <scope>NUCLEOTIDE SEQUENCE</scope>
    <source>
        <strain evidence="2">ARSEF 373</strain>
    </source>
</reference>
<evidence type="ECO:0000313" key="2">
    <source>
        <dbReference type="EMBL" id="DAZ98988.1"/>
    </source>
</evidence>
<proteinExistence type="predicted"/>
<dbReference type="InterPro" id="IPR001584">
    <property type="entry name" value="Integrase_cat-core"/>
</dbReference>
<dbReference type="Proteomes" id="UP001146120">
    <property type="component" value="Unassembled WGS sequence"/>
</dbReference>
<name>A0AAV2YYX8_9STRA</name>
<accession>A0AAV2YYX8</accession>
<reference evidence="2" key="1">
    <citation type="submission" date="2022-11" db="EMBL/GenBank/DDBJ databases">
        <authorList>
            <person name="Morgan W.R."/>
            <person name="Tartar A."/>
        </authorList>
    </citation>
    <scope>NUCLEOTIDE SEQUENCE</scope>
    <source>
        <strain evidence="2">ARSEF 373</strain>
    </source>
</reference>
<dbReference type="PROSITE" id="PS50994">
    <property type="entry name" value="INTEGRASE"/>
    <property type="match status" value="1"/>
</dbReference>
<comment type="caution">
    <text evidence="2">The sequence shown here is derived from an EMBL/GenBank/DDBJ whole genome shotgun (WGS) entry which is preliminary data.</text>
</comment>
<dbReference type="GO" id="GO:0015074">
    <property type="term" value="P:DNA integration"/>
    <property type="evidence" value="ECO:0007669"/>
    <property type="project" value="InterPro"/>
</dbReference>
<keyword evidence="3" id="KW-1185">Reference proteome</keyword>
<evidence type="ECO:0000313" key="3">
    <source>
        <dbReference type="Proteomes" id="UP001146120"/>
    </source>
</evidence>
<gene>
    <name evidence="2" type="ORF">N0F65_011243</name>
</gene>
<dbReference type="SUPFAM" id="SSF53098">
    <property type="entry name" value="Ribonuclease H-like"/>
    <property type="match status" value="1"/>
</dbReference>
<dbReference type="Gene3D" id="3.30.420.10">
    <property type="entry name" value="Ribonuclease H-like superfamily/Ribonuclease H"/>
    <property type="match status" value="1"/>
</dbReference>
<feature type="domain" description="Integrase catalytic" evidence="1">
    <location>
        <begin position="1"/>
        <end position="82"/>
    </location>
</feature>
<dbReference type="InterPro" id="IPR036397">
    <property type="entry name" value="RNaseH_sf"/>
</dbReference>
<dbReference type="InterPro" id="IPR012337">
    <property type="entry name" value="RNaseH-like_sf"/>
</dbReference>
<dbReference type="AlphaFoldDB" id="A0AAV2YYX8"/>